<keyword evidence="2" id="KW-1185">Reference proteome</keyword>
<dbReference type="Proteomes" id="UP000297475">
    <property type="component" value="Unassembled WGS sequence"/>
</dbReference>
<evidence type="ECO:0008006" key="3">
    <source>
        <dbReference type="Google" id="ProtNLM"/>
    </source>
</evidence>
<name>A0A4Z0WCJ4_9GAMM</name>
<proteinExistence type="predicted"/>
<evidence type="ECO:0000313" key="2">
    <source>
        <dbReference type="Proteomes" id="UP000297475"/>
    </source>
</evidence>
<comment type="caution">
    <text evidence="1">The sequence shown here is derived from an EMBL/GenBank/DDBJ whole genome shotgun (WGS) entry which is preliminary data.</text>
</comment>
<sequence>MSYEPPMKRNPRELTVDQHFHTAHAISKFYDHDGKVEVRMVRTGEVVKRHKRAKIFCTKRTWDQRAETGYMLSIETAFHDETDNIKGFSERNHDALSRYHLLWRLRHHFHQSNCQDLVLKGVTGSGLTKAQEEIVESKGGAFFRDEGVVASRLASGLEIQISLDRYWHNYEGIKWGLIQAEEGEFVVADAYHQLPFMPVSPNTAFLAGAEDRTVDRETVCSLNSRSIAASHEYYFARELAACPVA</sequence>
<reference evidence="1 2" key="1">
    <citation type="submission" date="2019-04" db="EMBL/GenBank/DDBJ databases">
        <title>Natronospirillum operosus gen. nov., sp. nov., a haloalkaliphilic satellite isolated from decaying biomass of laboratory culture of cyanobacterium Geitlerinema sp. and proposal of Natronospirillaceae fam. nov. and Saccharospirillaceae fam. nov.</title>
        <authorList>
            <person name="Kevbrin V."/>
            <person name="Boltyanskaya Y."/>
            <person name="Koziaeva V."/>
            <person name="Grouzdev D.S."/>
            <person name="Park M."/>
            <person name="Cho J."/>
        </authorList>
    </citation>
    <scope>NUCLEOTIDE SEQUENCE [LARGE SCALE GENOMIC DNA]</scope>
    <source>
        <strain evidence="1 2">G-116</strain>
    </source>
</reference>
<evidence type="ECO:0000313" key="1">
    <source>
        <dbReference type="EMBL" id="TGG93833.1"/>
    </source>
</evidence>
<dbReference type="OrthoDB" id="8441435at2"/>
<gene>
    <name evidence="1" type="ORF">E4656_06460</name>
</gene>
<protein>
    <recommendedName>
        <fullName evidence="3">DUF4238 domain-containing protein</fullName>
    </recommendedName>
</protein>
<accession>A0A4Z0WCJ4</accession>
<dbReference type="RefSeq" id="WP_135482326.1">
    <property type="nucleotide sequence ID" value="NZ_SRMF01000002.1"/>
</dbReference>
<dbReference type="AlphaFoldDB" id="A0A4Z0WCJ4"/>
<dbReference type="EMBL" id="SRMF01000002">
    <property type="protein sequence ID" value="TGG93833.1"/>
    <property type="molecule type" value="Genomic_DNA"/>
</dbReference>
<organism evidence="1 2">
    <name type="scientific">Natronospirillum operosum</name>
    <dbReference type="NCBI Taxonomy" id="2759953"/>
    <lineage>
        <taxon>Bacteria</taxon>
        <taxon>Pseudomonadati</taxon>
        <taxon>Pseudomonadota</taxon>
        <taxon>Gammaproteobacteria</taxon>
        <taxon>Oceanospirillales</taxon>
        <taxon>Natronospirillaceae</taxon>
        <taxon>Natronospirillum</taxon>
    </lineage>
</organism>